<feature type="region of interest" description="Disordered" evidence="1">
    <location>
        <begin position="221"/>
        <end position="250"/>
    </location>
</feature>
<accession>A0A1S1LFZ2</accession>
<evidence type="ECO:0000313" key="2">
    <source>
        <dbReference type="EMBL" id="OHU47201.1"/>
    </source>
</evidence>
<gene>
    <name evidence="2" type="ORF">BKG82_26460</name>
</gene>
<reference evidence="2 3" key="1">
    <citation type="submission" date="2016-10" db="EMBL/GenBank/DDBJ databases">
        <title>Evaluation of Human, Veterinary and Environmental Mycobacterium chelonae Isolates by Core Genome Phylogenomic Analysis, Targeted Gene Comparison, and Anti-microbial Susceptibility Patterns: A Tale of Mistaken Identities.</title>
        <authorList>
            <person name="Fogelson S.B."/>
            <person name="Camus A.C."/>
            <person name="Lorenz W."/>
            <person name="Vasireddy R."/>
            <person name="Vasireddy S."/>
            <person name="Smith T."/>
            <person name="Brown-Elliott B.A."/>
            <person name="Wallace R.J.Jr."/>
            <person name="Hasan N.A."/>
            <person name="Reischl U."/>
            <person name="Sanchez S."/>
        </authorList>
    </citation>
    <scope>NUCLEOTIDE SEQUENCE [LARGE SCALE GENOMIC DNA]</scope>
    <source>
        <strain evidence="2 3">15515</strain>
    </source>
</reference>
<evidence type="ECO:0000256" key="1">
    <source>
        <dbReference type="SAM" id="MobiDB-lite"/>
    </source>
</evidence>
<dbReference type="Proteomes" id="UP000180043">
    <property type="component" value="Unassembled WGS sequence"/>
</dbReference>
<dbReference type="AlphaFoldDB" id="A0A1S1LFZ2"/>
<name>A0A1S1LFZ2_MYCCH</name>
<evidence type="ECO:0000313" key="3">
    <source>
        <dbReference type="Proteomes" id="UP000180043"/>
    </source>
</evidence>
<feature type="region of interest" description="Disordered" evidence="1">
    <location>
        <begin position="1"/>
        <end position="126"/>
    </location>
</feature>
<sequence>MGIFDESTLDDDEMDEFLPKVGQGNRAAPKPQSDTKPDPAQEGAPEGSTADETLNPDDTSSDEGVNAPQETSSERQAKSKKPKKEQDKSEDSDSEGAPTAEISSTNFVKLRNLRLSEQKKNPATARTYGQIVRDAIDNGQQELSKRWKQPANAEKAPGSLFARQPVALKRRKHSSPTAKIALTGLSAGNVATIDEELVGEWGAPSRSALVDEALTLYFKRRRGPVRKKQAAEQQTDGEQHDESTEEQVAS</sequence>
<organism evidence="2 3">
    <name type="scientific">Mycobacteroides chelonae</name>
    <name type="common">Mycobacterium chelonae</name>
    <dbReference type="NCBI Taxonomy" id="1774"/>
    <lineage>
        <taxon>Bacteria</taxon>
        <taxon>Bacillati</taxon>
        <taxon>Actinomycetota</taxon>
        <taxon>Actinomycetes</taxon>
        <taxon>Mycobacteriales</taxon>
        <taxon>Mycobacteriaceae</taxon>
        <taxon>Mycobacteroides</taxon>
    </lineage>
</organism>
<feature type="region of interest" description="Disordered" evidence="1">
    <location>
        <begin position="142"/>
        <end position="175"/>
    </location>
</feature>
<protein>
    <submittedName>
        <fullName evidence="2">Uncharacterized protein</fullName>
    </submittedName>
</protein>
<dbReference type="EMBL" id="MLIQ01000042">
    <property type="protein sequence ID" value="OHU47201.1"/>
    <property type="molecule type" value="Genomic_DNA"/>
</dbReference>
<proteinExistence type="predicted"/>
<comment type="caution">
    <text evidence="2">The sequence shown here is derived from an EMBL/GenBank/DDBJ whole genome shotgun (WGS) entry which is preliminary data.</text>
</comment>
<feature type="compositionally biased region" description="Acidic residues" evidence="1">
    <location>
        <begin position="7"/>
        <end position="16"/>
    </location>
</feature>
<dbReference type="RefSeq" id="WP_070947819.1">
    <property type="nucleotide sequence ID" value="NZ_MLIQ01000042.1"/>
</dbReference>